<dbReference type="Gene3D" id="3.20.20.120">
    <property type="entry name" value="Enolase-like C-terminal domain"/>
    <property type="match status" value="1"/>
</dbReference>
<comment type="similarity">
    <text evidence="2">Belongs to the mandelate racemase/muconate lactonizing enzyme family.</text>
</comment>
<dbReference type="SFLD" id="SFLDS00001">
    <property type="entry name" value="Enolase"/>
    <property type="match status" value="1"/>
</dbReference>
<name>A0A170PQE9_9ZZZZ</name>
<dbReference type="Pfam" id="PF02746">
    <property type="entry name" value="MR_MLE_N"/>
    <property type="match status" value="1"/>
</dbReference>
<dbReference type="Gene3D" id="3.30.390.10">
    <property type="entry name" value="Enolase-like, N-terminal domain"/>
    <property type="match status" value="1"/>
</dbReference>
<dbReference type="GO" id="GO:0016855">
    <property type="term" value="F:racemase and epimerase activity, acting on amino acids and derivatives"/>
    <property type="evidence" value="ECO:0007669"/>
    <property type="project" value="InterPro"/>
</dbReference>
<evidence type="ECO:0000256" key="1">
    <source>
        <dbReference type="ARBA" id="ARBA00001946"/>
    </source>
</evidence>
<dbReference type="PANTHER" id="PTHR48080">
    <property type="entry name" value="D-GALACTONATE DEHYDRATASE-RELATED"/>
    <property type="match status" value="1"/>
</dbReference>
<evidence type="ECO:0000259" key="6">
    <source>
        <dbReference type="SMART" id="SM00922"/>
    </source>
</evidence>
<dbReference type="PROSITE" id="PS00909">
    <property type="entry name" value="MR_MLE_2"/>
    <property type="match status" value="1"/>
</dbReference>
<dbReference type="GO" id="GO:0018849">
    <property type="term" value="F:muconate cycloisomerase activity"/>
    <property type="evidence" value="ECO:0007669"/>
    <property type="project" value="UniProtKB-EC"/>
</dbReference>
<accession>A0A170PQE9</accession>
<dbReference type="GO" id="GO:0046872">
    <property type="term" value="F:metal ion binding"/>
    <property type="evidence" value="ECO:0007669"/>
    <property type="project" value="UniProtKB-KW"/>
</dbReference>
<dbReference type="InterPro" id="IPR034603">
    <property type="entry name" value="Dipeptide_epimerase"/>
</dbReference>
<protein>
    <submittedName>
        <fullName evidence="7">Muconate cycloisomerase</fullName>
        <ecNumber evidence="7">5.5.1.1</ecNumber>
    </submittedName>
</protein>
<dbReference type="InterPro" id="IPR034593">
    <property type="entry name" value="DgoD-like"/>
</dbReference>
<dbReference type="Pfam" id="PF13378">
    <property type="entry name" value="MR_MLE_C"/>
    <property type="match status" value="1"/>
</dbReference>
<keyword evidence="3" id="KW-0479">Metal-binding</keyword>
<keyword evidence="5 7" id="KW-0413">Isomerase</keyword>
<proteinExistence type="inferred from homology"/>
<evidence type="ECO:0000313" key="7">
    <source>
        <dbReference type="EMBL" id="CUS49828.1"/>
    </source>
</evidence>
<reference evidence="7" key="1">
    <citation type="submission" date="2015-10" db="EMBL/GenBank/DDBJ databases">
        <authorList>
            <person name="Gilbert D.G."/>
        </authorList>
    </citation>
    <scope>NUCLEOTIDE SEQUENCE</scope>
</reference>
<dbReference type="EC" id="5.5.1.1" evidence="7"/>
<dbReference type="SUPFAM" id="SSF54826">
    <property type="entry name" value="Enolase N-terminal domain-like"/>
    <property type="match status" value="1"/>
</dbReference>
<evidence type="ECO:0000256" key="2">
    <source>
        <dbReference type="ARBA" id="ARBA00008031"/>
    </source>
</evidence>
<dbReference type="GO" id="GO:0009063">
    <property type="term" value="P:amino acid catabolic process"/>
    <property type="evidence" value="ECO:0007669"/>
    <property type="project" value="InterPro"/>
</dbReference>
<dbReference type="SMART" id="SM00922">
    <property type="entry name" value="MR_MLE"/>
    <property type="match status" value="1"/>
</dbReference>
<dbReference type="EMBL" id="CZRL01000007">
    <property type="protein sequence ID" value="CUS49828.1"/>
    <property type="molecule type" value="Genomic_DNA"/>
</dbReference>
<dbReference type="SUPFAM" id="SSF51604">
    <property type="entry name" value="Enolase C-terminal domain-like"/>
    <property type="match status" value="1"/>
</dbReference>
<evidence type="ECO:0000256" key="3">
    <source>
        <dbReference type="ARBA" id="ARBA00022723"/>
    </source>
</evidence>
<organism evidence="7">
    <name type="scientific">hydrothermal vent metagenome</name>
    <dbReference type="NCBI Taxonomy" id="652676"/>
    <lineage>
        <taxon>unclassified sequences</taxon>
        <taxon>metagenomes</taxon>
        <taxon>ecological metagenomes</taxon>
    </lineage>
</organism>
<dbReference type="InterPro" id="IPR029065">
    <property type="entry name" value="Enolase_C-like"/>
</dbReference>
<dbReference type="SFLD" id="SFLDG00180">
    <property type="entry name" value="muconate_cycloisomerase"/>
    <property type="match status" value="1"/>
</dbReference>
<evidence type="ECO:0000256" key="4">
    <source>
        <dbReference type="ARBA" id="ARBA00022842"/>
    </source>
</evidence>
<gene>
    <name evidence="7" type="ORF">MGWOODY_XGa400</name>
</gene>
<sequence>MEMDVSFRSVALNKRYPLRISRGEFSGSVNLFVSVGSGDLEGLGEAAPGSLIGTDTAESFQVELTSFLEDCPEALDNPHEGWQLARSAEVTSCAWAAVDIALWDLLAKRARLPLYRLLGLPRRSVPTSVTVGILPPEVVRERVPEILDRTGACYLKVKLGSPEGLDADQSMYAAVVEAARNRDVVVRVDANGGWDLAGASAMMRWLKDRGCDYVEQPLHHDADDQLPELYSGRALPIFVDESCRYATDVSRLANCVDGINLKLMKCGGITEALRIVAAARASGLGTMIGCMGESSVAIAAGASMAALFDHIDLDSHLNLLPDPATGLNMESGVITVSEAAHGHGVALTC</sequence>
<dbReference type="InterPro" id="IPR018110">
    <property type="entry name" value="Mandel_Rmase/mucon_lact_enz_CS"/>
</dbReference>
<dbReference type="PANTHER" id="PTHR48080:SF3">
    <property type="entry name" value="ENOLASE SUPERFAMILY MEMBER DDB_G0284701"/>
    <property type="match status" value="1"/>
</dbReference>
<dbReference type="CDD" id="cd03319">
    <property type="entry name" value="L-Ala-DL-Glu_epimerase"/>
    <property type="match status" value="1"/>
</dbReference>
<keyword evidence="4" id="KW-0460">Magnesium</keyword>
<dbReference type="InterPro" id="IPR013342">
    <property type="entry name" value="Mandelate_racemase_C"/>
</dbReference>
<dbReference type="AlphaFoldDB" id="A0A170PQE9"/>
<dbReference type="PROSITE" id="PS00908">
    <property type="entry name" value="MR_MLE_1"/>
    <property type="match status" value="1"/>
</dbReference>
<dbReference type="InterPro" id="IPR029017">
    <property type="entry name" value="Enolase-like_N"/>
</dbReference>
<dbReference type="InterPro" id="IPR036849">
    <property type="entry name" value="Enolase-like_C_sf"/>
</dbReference>
<feature type="domain" description="Mandelate racemase/muconate lactonizing enzyme C-terminal" evidence="6">
    <location>
        <begin position="136"/>
        <end position="236"/>
    </location>
</feature>
<dbReference type="InterPro" id="IPR013341">
    <property type="entry name" value="Mandelate_racemase_N_dom"/>
</dbReference>
<evidence type="ECO:0000256" key="5">
    <source>
        <dbReference type="ARBA" id="ARBA00023235"/>
    </source>
</evidence>
<comment type="cofactor">
    <cofactor evidence="1">
        <name>Mg(2+)</name>
        <dbReference type="ChEBI" id="CHEBI:18420"/>
    </cofactor>
</comment>